<name>A0A6P5ZCK5_DURZI</name>
<feature type="compositionally biased region" description="Polar residues" evidence="1">
    <location>
        <begin position="509"/>
        <end position="526"/>
    </location>
</feature>
<dbReference type="PANTHER" id="PTHR35511:SF2">
    <property type="entry name" value="A-KINASE ANCHOR-LIKE PROTEIN"/>
    <property type="match status" value="1"/>
</dbReference>
<dbReference type="RefSeq" id="XP_022750544.1">
    <property type="nucleotide sequence ID" value="XM_022894809.1"/>
</dbReference>
<evidence type="ECO:0000256" key="1">
    <source>
        <dbReference type="SAM" id="MobiDB-lite"/>
    </source>
</evidence>
<dbReference type="KEGG" id="dzi:111299565"/>
<protein>
    <submittedName>
        <fullName evidence="3">Uncharacterized protein LOC111299565</fullName>
    </submittedName>
</protein>
<feature type="compositionally biased region" description="Polar residues" evidence="1">
    <location>
        <begin position="24"/>
        <end position="42"/>
    </location>
</feature>
<feature type="compositionally biased region" description="Basic and acidic residues" evidence="1">
    <location>
        <begin position="1182"/>
        <end position="1196"/>
    </location>
</feature>
<feature type="compositionally biased region" description="Polar residues" evidence="1">
    <location>
        <begin position="323"/>
        <end position="332"/>
    </location>
</feature>
<sequence length="1196" mass="131769">MENAAGAISDEIDVVTGDGITGEHTLSANKPEEGTTSFASLSKEQEEETVSTVEKIDKKKINEAEIPGNKISEDSSDAKKTAEMCMEKEEFQGLEDATNDETAAQTIQVEEPKEQSLTSAMPSENIEHGTTANEEEEEKVKGVEMLVKEINLEKEKPEEPEAVVDQETTVGQASITEESVKIETIGTIEKLDEDNEMKEAENLEDKICEDSSSSLQKEEPNELHTVPKERITSGQTFSEEQPDEQLHISTSAITSEEQEHETKKTEDKETNHEATVKDGISEDASDARTTEETCSQKERSIELAVEDAMTAGHTVTEKKSEEQAQNPTSTLPSKEVEGGNTSTTEKIESKKIEEAEFLQDDIGGDVSLQKERFQEDEALAKDENASSQTLLIEEQISNLVATLPLEEHKHETVNEVDKTEEEKVKEKEMQHEDSDVAKKVVEICSEKYETRGAQAALEGETIASQVITQESEEKKPEEAETLKDDKSLQTECVSQGALEDGATAAHTLSGENQPDQLHSTISTLPSEEQKDETKETELLQDESPEKITKQTREIEEASNVKMETPEKAIDNELLTESEDAARDETAGEENQCEKTNEGNEVILTEVSKEEVIEDKEVIETSYSTSHSGKLTKDGSAEDEPRDKLIEDLTNEALETTCQNEELLVEAQKSTENDTIEKQIVCENKTVEDPGQASVSGIEAKTVTEEASSIELSLAEGNQIIDDIQQPGERTNMASDKQIPKELDPIENTEITSSFGKEHAPIDLQERVAEPSRKAEVGDVKEIYPKQAEVDHGGETITDNSGEDITKESTTKVSSSNHIESSTKETLQVTQDTIEEREAKDENGAAQILSVEKPEEQSPAPSSKKPSDGASPQVEAVEEKEVEILYKDSSDTKTGEEICLAKDENKKVKTVVEQETIAVKAPPSEIKEDPVSPFEDGRKENELKDEDTLKVQTYEIQNEELCVETLKDGANDNIEKEIVAEDETVKEATTVREEIPGEAYLIDSGTTASLINKEHFPTEQQDRALVTSDKAEAGDMEPGNAQEICSEVVVDHGDEQKKDNLGVQITQEPASVDSAKPSLSGLHQRSTREKMQVSQDMIEERELRVSKEEPHVEEAKTEEKDGEEGDDHNKRDSGSDAPVMVEAPRDTDTKPHKKSQNILSGVGLKVKHSISKVKKAITGKSSHSKESKPISPKGSEK</sequence>
<feature type="region of interest" description="Disordered" evidence="1">
    <location>
        <begin position="110"/>
        <end position="140"/>
    </location>
</feature>
<dbReference type="GeneID" id="111299565"/>
<feature type="compositionally biased region" description="Basic and acidic residues" evidence="1">
    <location>
        <begin position="1097"/>
        <end position="1118"/>
    </location>
</feature>
<feature type="compositionally biased region" description="Basic and acidic residues" evidence="1">
    <location>
        <begin position="924"/>
        <end position="945"/>
    </location>
</feature>
<feature type="compositionally biased region" description="Basic and acidic residues" evidence="1">
    <location>
        <begin position="197"/>
        <end position="209"/>
    </location>
</feature>
<dbReference type="PANTHER" id="PTHR35511">
    <property type="entry name" value="A-KINASE ANCHOR-LIKE PROTEIN"/>
    <property type="match status" value="1"/>
</dbReference>
<feature type="compositionally biased region" description="Basic and acidic residues" evidence="1">
    <location>
        <begin position="71"/>
        <end position="83"/>
    </location>
</feature>
<dbReference type="OrthoDB" id="992147at2759"/>
<feature type="region of interest" description="Disordered" evidence="1">
    <location>
        <begin position="412"/>
        <end position="435"/>
    </location>
</feature>
<feature type="region of interest" description="Disordered" evidence="1">
    <location>
        <begin position="15"/>
        <end position="54"/>
    </location>
</feature>
<feature type="compositionally biased region" description="Polar residues" evidence="1">
    <location>
        <begin position="166"/>
        <end position="175"/>
    </location>
</feature>
<feature type="region of interest" description="Disordered" evidence="1">
    <location>
        <begin position="152"/>
        <end position="175"/>
    </location>
</feature>
<feature type="compositionally biased region" description="Polar residues" evidence="1">
    <location>
        <begin position="810"/>
        <end position="831"/>
    </location>
</feature>
<feature type="region of interest" description="Disordered" evidence="1">
    <location>
        <begin position="1050"/>
        <end position="1196"/>
    </location>
</feature>
<evidence type="ECO:0000313" key="2">
    <source>
        <dbReference type="Proteomes" id="UP000515121"/>
    </source>
</evidence>
<dbReference type="Proteomes" id="UP000515121">
    <property type="component" value="Unplaced"/>
</dbReference>
<feature type="compositionally biased region" description="Basic and acidic residues" evidence="1">
    <location>
        <begin position="579"/>
        <end position="597"/>
    </location>
</feature>
<evidence type="ECO:0000313" key="3">
    <source>
        <dbReference type="RefSeq" id="XP_022750544.1"/>
    </source>
</evidence>
<feature type="compositionally biased region" description="Basic and acidic residues" evidence="1">
    <location>
        <begin position="216"/>
        <end position="231"/>
    </location>
</feature>
<feature type="region of interest" description="Disordered" evidence="1">
    <location>
        <begin position="919"/>
        <end position="945"/>
    </location>
</feature>
<keyword evidence="2" id="KW-1185">Reference proteome</keyword>
<feature type="compositionally biased region" description="Basic and acidic residues" evidence="1">
    <location>
        <begin position="345"/>
        <end position="354"/>
    </location>
</feature>
<feature type="region of interest" description="Disordered" evidence="1">
    <location>
        <begin position="465"/>
        <end position="641"/>
    </location>
</feature>
<feature type="compositionally biased region" description="Basic and acidic residues" evidence="1">
    <location>
        <begin position="260"/>
        <end position="301"/>
    </location>
</feature>
<reference evidence="3" key="1">
    <citation type="submission" date="2025-08" db="UniProtKB">
        <authorList>
            <consortium name="RefSeq"/>
        </authorList>
    </citation>
    <scope>IDENTIFICATION</scope>
    <source>
        <tissue evidence="3">Fruit stalk</tissue>
    </source>
</reference>
<gene>
    <name evidence="3" type="primary">LOC111299565</name>
</gene>
<feature type="region of interest" description="Disordered" evidence="1">
    <location>
        <begin position="64"/>
        <end position="83"/>
    </location>
</feature>
<accession>A0A6P5ZCK5</accession>
<dbReference type="AlphaFoldDB" id="A0A6P5ZCK5"/>
<feature type="compositionally biased region" description="Basic and acidic residues" evidence="1">
    <location>
        <begin position="1050"/>
        <end position="1059"/>
    </location>
</feature>
<proteinExistence type="predicted"/>
<organism evidence="2 3">
    <name type="scientific">Durio zibethinus</name>
    <name type="common">Durian</name>
    <dbReference type="NCBI Taxonomy" id="66656"/>
    <lineage>
        <taxon>Eukaryota</taxon>
        <taxon>Viridiplantae</taxon>
        <taxon>Streptophyta</taxon>
        <taxon>Embryophyta</taxon>
        <taxon>Tracheophyta</taxon>
        <taxon>Spermatophyta</taxon>
        <taxon>Magnoliopsida</taxon>
        <taxon>eudicotyledons</taxon>
        <taxon>Gunneridae</taxon>
        <taxon>Pentapetalae</taxon>
        <taxon>rosids</taxon>
        <taxon>malvids</taxon>
        <taxon>Malvales</taxon>
        <taxon>Malvaceae</taxon>
        <taxon>Helicteroideae</taxon>
        <taxon>Durio</taxon>
    </lineage>
</organism>
<feature type="region of interest" description="Disordered" evidence="1">
    <location>
        <begin position="187"/>
        <end position="354"/>
    </location>
</feature>
<feature type="compositionally biased region" description="Basic residues" evidence="1">
    <location>
        <begin position="1164"/>
        <end position="1176"/>
    </location>
</feature>
<feature type="compositionally biased region" description="Basic and acidic residues" evidence="1">
    <location>
        <begin position="876"/>
        <end position="892"/>
    </location>
</feature>
<feature type="compositionally biased region" description="Basic and acidic residues" evidence="1">
    <location>
        <begin position="471"/>
        <end position="488"/>
    </location>
</feature>
<feature type="compositionally biased region" description="Basic and acidic residues" evidence="1">
    <location>
        <begin position="606"/>
        <end position="618"/>
    </location>
</feature>
<feature type="compositionally biased region" description="Basic and acidic residues" evidence="1">
    <location>
        <begin position="833"/>
        <end position="842"/>
    </location>
</feature>
<feature type="compositionally biased region" description="Basic and acidic residues" evidence="1">
    <location>
        <begin position="527"/>
        <end position="555"/>
    </location>
</feature>
<feature type="compositionally biased region" description="Basic and acidic residues" evidence="1">
    <location>
        <begin position="630"/>
        <end position="641"/>
    </location>
</feature>
<feature type="region of interest" description="Disordered" evidence="1">
    <location>
        <begin position="724"/>
        <end position="892"/>
    </location>
</feature>
<feature type="compositionally biased region" description="Basic and acidic residues" evidence="1">
    <location>
        <begin position="755"/>
        <end position="793"/>
    </location>
</feature>
<feature type="compositionally biased region" description="Polar residues" evidence="1">
    <location>
        <begin position="115"/>
        <end position="132"/>
    </location>
</feature>